<name>A0A1H3QV59_9PSEU</name>
<sequence>MIAGAADLQVVSLLRETDPERREQLLTELDRAASFGHTYPNRDGAYRKITEGPQLGRTGYGRSGQQLAIFSTISGRRHRRGLEQEGIGMTGARPCPKRQGWLSQSDPVWRGERSPLPPP</sequence>
<dbReference type="AlphaFoldDB" id="A0A1H3QV59"/>
<evidence type="ECO:0000256" key="1">
    <source>
        <dbReference type="SAM" id="MobiDB-lite"/>
    </source>
</evidence>
<keyword evidence="3" id="KW-1185">Reference proteome</keyword>
<proteinExistence type="predicted"/>
<dbReference type="RefSeq" id="WP_143061215.1">
    <property type="nucleotide sequence ID" value="NZ_FNOK01000049.1"/>
</dbReference>
<dbReference type="Proteomes" id="UP000199529">
    <property type="component" value="Unassembled WGS sequence"/>
</dbReference>
<gene>
    <name evidence="2" type="ORF">SAMN05216215_104968</name>
</gene>
<protein>
    <submittedName>
        <fullName evidence="2">Uncharacterized protein</fullName>
    </submittedName>
</protein>
<feature type="region of interest" description="Disordered" evidence="1">
    <location>
        <begin position="36"/>
        <end position="63"/>
    </location>
</feature>
<organism evidence="2 3">
    <name type="scientific">Saccharopolyspora shandongensis</name>
    <dbReference type="NCBI Taxonomy" id="418495"/>
    <lineage>
        <taxon>Bacteria</taxon>
        <taxon>Bacillati</taxon>
        <taxon>Actinomycetota</taxon>
        <taxon>Actinomycetes</taxon>
        <taxon>Pseudonocardiales</taxon>
        <taxon>Pseudonocardiaceae</taxon>
        <taxon>Saccharopolyspora</taxon>
    </lineage>
</organism>
<accession>A0A1H3QV59</accession>
<reference evidence="3" key="1">
    <citation type="submission" date="2016-10" db="EMBL/GenBank/DDBJ databases">
        <authorList>
            <person name="Varghese N."/>
            <person name="Submissions S."/>
        </authorList>
    </citation>
    <scope>NUCLEOTIDE SEQUENCE [LARGE SCALE GENOMIC DNA]</scope>
    <source>
        <strain evidence="3">CGMCC 4.3530</strain>
    </source>
</reference>
<dbReference type="EMBL" id="FNOK01000049">
    <property type="protein sequence ID" value="SDZ16609.1"/>
    <property type="molecule type" value="Genomic_DNA"/>
</dbReference>
<feature type="region of interest" description="Disordered" evidence="1">
    <location>
        <begin position="79"/>
        <end position="119"/>
    </location>
</feature>
<dbReference type="STRING" id="418495.SAMN05216215_104968"/>
<evidence type="ECO:0000313" key="2">
    <source>
        <dbReference type="EMBL" id="SDZ16609.1"/>
    </source>
</evidence>
<evidence type="ECO:0000313" key="3">
    <source>
        <dbReference type="Proteomes" id="UP000199529"/>
    </source>
</evidence>